<dbReference type="Proteomes" id="UP000476281">
    <property type="component" value="Unassembled WGS sequence"/>
</dbReference>
<accession>A0A6L3X243</accession>
<dbReference type="PROSITE" id="PS50880">
    <property type="entry name" value="TOPRIM"/>
    <property type="match status" value="1"/>
</dbReference>
<dbReference type="EMBL" id="WBSZ01002655">
    <property type="protein sequence ID" value="KAB2428085.1"/>
    <property type="molecule type" value="Genomic_DNA"/>
</dbReference>
<feature type="non-terminal residue" evidence="2">
    <location>
        <position position="122"/>
    </location>
</feature>
<evidence type="ECO:0000313" key="3">
    <source>
        <dbReference type="Proteomes" id="UP000476281"/>
    </source>
</evidence>
<protein>
    <submittedName>
        <fullName evidence="2">Toprim domain-containing protein</fullName>
    </submittedName>
</protein>
<proteinExistence type="predicted"/>
<feature type="non-terminal residue" evidence="2">
    <location>
        <position position="1"/>
    </location>
</feature>
<evidence type="ECO:0000313" key="2">
    <source>
        <dbReference type="EMBL" id="KAB2428085.1"/>
    </source>
</evidence>
<sequence length="122" mass="12776">VTFRAGDVVVPLYDDSGALVNLQLINSEGLKRTLKGGQVKGACHVIEGKKQAGKRLWIAEGYATALTVHHLTGETVMVALSSVNLLSLASLARQKHPACQIVLAADRDLSGDGQTKATAAAE</sequence>
<name>A0A6L3X243_9ENTR</name>
<dbReference type="InterPro" id="IPR034154">
    <property type="entry name" value="TOPRIM_DnaG/twinkle"/>
</dbReference>
<dbReference type="CDD" id="cd01029">
    <property type="entry name" value="TOPRIM_primases"/>
    <property type="match status" value="1"/>
</dbReference>
<organism evidence="2 3">
    <name type="scientific">Enterobacter hormaechei</name>
    <dbReference type="NCBI Taxonomy" id="158836"/>
    <lineage>
        <taxon>Bacteria</taxon>
        <taxon>Pseudomonadati</taxon>
        <taxon>Pseudomonadota</taxon>
        <taxon>Gammaproteobacteria</taxon>
        <taxon>Enterobacterales</taxon>
        <taxon>Enterobacteriaceae</taxon>
        <taxon>Enterobacter</taxon>
        <taxon>Enterobacter cloacae complex</taxon>
    </lineage>
</organism>
<dbReference type="Pfam" id="PF01751">
    <property type="entry name" value="Toprim"/>
    <property type="match status" value="1"/>
</dbReference>
<feature type="domain" description="Toprim" evidence="1">
    <location>
        <begin position="54"/>
        <end position="122"/>
    </location>
</feature>
<dbReference type="InterPro" id="IPR006171">
    <property type="entry name" value="TOPRIM_dom"/>
</dbReference>
<evidence type="ECO:0000259" key="1">
    <source>
        <dbReference type="PROSITE" id="PS50880"/>
    </source>
</evidence>
<reference evidence="2 3" key="1">
    <citation type="submission" date="2019-09" db="EMBL/GenBank/DDBJ databases">
        <title>Reversal of blaTEM antimicrobial resistance by CRISPR-Cas9 in clinical E. coli and other Enterobacteriaceae strains.</title>
        <authorList>
            <person name="Tagliaferri T."/>
            <person name="Guimaraes N."/>
            <person name="Pereira M."/>
            <person name="Felicori L."/>
            <person name="Horz H.-P."/>
            <person name="Santos S."/>
            <person name="Mendes T."/>
        </authorList>
    </citation>
    <scope>NUCLEOTIDE SEQUENCE [LARGE SCALE GENOMIC DNA]</scope>
    <source>
        <strain evidence="2 3">E2_blaTEM_MG</strain>
    </source>
</reference>
<comment type="caution">
    <text evidence="2">The sequence shown here is derived from an EMBL/GenBank/DDBJ whole genome shotgun (WGS) entry which is preliminary data.</text>
</comment>
<dbReference type="AlphaFoldDB" id="A0A6L3X243"/>
<gene>
    <name evidence="2" type="ORF">F9C29_34705</name>
</gene>